<protein>
    <submittedName>
        <fullName evidence="1">Uncharacterized protein</fullName>
    </submittedName>
</protein>
<dbReference type="KEGG" id="eel:EUBELI_01525"/>
<name>C4Z2E2_LACE2</name>
<sequence length="42" mass="4763">MKSGNSTPCECMANQRSERMDCVEVERSSLSQLSRQWQVATV</sequence>
<dbReference type="Proteomes" id="UP000001476">
    <property type="component" value="Chromosome"/>
</dbReference>
<evidence type="ECO:0000313" key="1">
    <source>
        <dbReference type="EMBL" id="ACR72517.1"/>
    </source>
</evidence>
<evidence type="ECO:0000313" key="2">
    <source>
        <dbReference type="Proteomes" id="UP000001476"/>
    </source>
</evidence>
<keyword evidence="2" id="KW-1185">Reference proteome</keyword>
<gene>
    <name evidence="1" type="ordered locus">EUBELI_01525</name>
</gene>
<dbReference type="AlphaFoldDB" id="C4Z2E2"/>
<dbReference type="STRING" id="515620.EUBELI_01525"/>
<dbReference type="HOGENOM" id="CLU_3251658_0_0_9"/>
<reference evidence="1 2" key="1">
    <citation type="journal article" date="2009" name="Proc. Natl. Acad. Sci. U.S.A.">
        <title>Characterizing a model human gut microbiota composed of members of its two dominant bacterial phyla.</title>
        <authorList>
            <person name="Mahowald M.A."/>
            <person name="Rey F.E."/>
            <person name="Seedorf H."/>
            <person name="Turnbaugh P.J."/>
            <person name="Fulton R.S."/>
            <person name="Wollam A."/>
            <person name="Shah N."/>
            <person name="Wang C."/>
            <person name="Magrini V."/>
            <person name="Wilson R.K."/>
            <person name="Cantarel B.L."/>
            <person name="Coutinho P.M."/>
            <person name="Henrissat B."/>
            <person name="Crock L.W."/>
            <person name="Russell A."/>
            <person name="Verberkmoes N.C."/>
            <person name="Hettich R.L."/>
            <person name="Gordon J.I."/>
        </authorList>
    </citation>
    <scope>NUCLEOTIDE SEQUENCE [LARGE SCALE GENOMIC DNA]</scope>
    <source>
        <strain evidence="2">ATCC 27750 / DSM 3376 / VPI C15-48 / C15-B4</strain>
    </source>
</reference>
<organism evidence="1 2">
    <name type="scientific">Lachnospira eligens (strain ATCC 27750 / DSM 3376 / VPI C15-48 / C15-B4)</name>
    <name type="common">Eubacterium eligens</name>
    <dbReference type="NCBI Taxonomy" id="515620"/>
    <lineage>
        <taxon>Bacteria</taxon>
        <taxon>Bacillati</taxon>
        <taxon>Bacillota</taxon>
        <taxon>Clostridia</taxon>
        <taxon>Lachnospirales</taxon>
        <taxon>Lachnospiraceae</taxon>
        <taxon>Lachnospira</taxon>
    </lineage>
</organism>
<accession>C4Z2E2</accession>
<dbReference type="EMBL" id="CP001104">
    <property type="protein sequence ID" value="ACR72517.1"/>
    <property type="molecule type" value="Genomic_DNA"/>
</dbReference>
<proteinExistence type="predicted"/>